<dbReference type="EMBL" id="CTEC01000002">
    <property type="protein sequence ID" value="CQD20022.1"/>
    <property type="molecule type" value="Genomic_DNA"/>
</dbReference>
<dbReference type="SUPFAM" id="SSF55464">
    <property type="entry name" value="Origin of replication-binding domain, RBD-like"/>
    <property type="match status" value="1"/>
</dbReference>
<organism evidence="3 4">
    <name type="scientific">Mycobacterium europaeum</name>
    <dbReference type="NCBI Taxonomy" id="761804"/>
    <lineage>
        <taxon>Bacteria</taxon>
        <taxon>Bacillati</taxon>
        <taxon>Actinomycetota</taxon>
        <taxon>Actinomycetes</taxon>
        <taxon>Mycobacteriales</taxon>
        <taxon>Mycobacteriaceae</taxon>
        <taxon>Mycobacterium</taxon>
        <taxon>Mycobacterium simiae complex</taxon>
    </lineage>
</organism>
<feature type="region of interest" description="Disordered" evidence="1">
    <location>
        <begin position="277"/>
        <end position="301"/>
    </location>
</feature>
<evidence type="ECO:0000256" key="1">
    <source>
        <dbReference type="SAM" id="MobiDB-lite"/>
    </source>
</evidence>
<keyword evidence="4" id="KW-1185">Reference proteome</keyword>
<feature type="region of interest" description="Disordered" evidence="1">
    <location>
        <begin position="903"/>
        <end position="924"/>
    </location>
</feature>
<dbReference type="InterPro" id="IPR003593">
    <property type="entry name" value="AAA+_ATPase"/>
</dbReference>
<evidence type="ECO:0000259" key="2">
    <source>
        <dbReference type="SMART" id="SM00382"/>
    </source>
</evidence>
<dbReference type="PANTHER" id="PTHR43788">
    <property type="entry name" value="DNA2/NAM7 HELICASE FAMILY MEMBER"/>
    <property type="match status" value="1"/>
</dbReference>
<proteinExistence type="predicted"/>
<sequence length="924" mass="100756">MLTIAKLSAWSINYYNDTARAAADAQNAGGGLGEYYSEHDTRTPVWLCAGDGRRAAELVGLSDLERVGGEADLNVAERWLVGGEAPNGASGRAFRNGSVHGFDLTFCAPKSVSLIRAIRADDVTDKAIADAHAIAIWEAMEYLASHAGYTRVHNPATGEKDLVRLPGLVAIAYQHETSRAGDPHLHTHVIVLNRQARDDGRLVSIDGTSLYHEAKAAGVIYQATLRRELHRSLGYEWLPVDPATGMAEVAGIDPNSITAWSQRSSELREWAAGNLGVNESGEPTASQLAAAQKASRPSKPEQLGWRELRAGWRTDERGLRIDAEAHRRARRDRLAASGPRFDRHRIADAAATIEKAAFTRADLVEVVGAQLPVDTARSPRELVEEAVDEIAVRLTAPREAHQREGHERFTLDLILAEEAAVLDLVDAQDRRSILWGLPDDIDGLSPDQQRAVENIAASPWLVQPLSAPAGAGKTTSMRALAAIAGRRRDNRVIVLAPTGNAVDVAVREGAGDTGYTIAKALVEIDIHRLTLNPRDLIIVDEAAMVGTDDLRRLLTATTRAGVKSVLVGDQHQLAPVKARGGMFAQLCTDLPWTQKLSEVWRMQDPEERSASLALRDGGPAPVRRAIEWYRKNDRLHAGDEIAMASAALAAYRRDIVAGKDSLLVCDTKEMTDALNQRIHNETVDPNAPAVTNARGHRISVGDLITSRRNDPTIPVFDATEKTEHADPVRNGNRWRVYAIDPDNQRIAGRRLTDGARTVFTADYLRDHITHGYAITVHSAQGATADTAHAVLSEQATRRLFYVAMSRGRHVNTAYLVSPNSADDDRGSRARHNGSRDRTRIAAQLVRRIAANGRDDARTAHEIASEATGALLALGRDSQRQSRRPKQIAARRGALQDWQHRPSELASEVHCRPSRQAGTNDGVGL</sequence>
<dbReference type="NCBIfam" id="NF041492">
    <property type="entry name" value="MobF"/>
    <property type="match status" value="1"/>
</dbReference>
<protein>
    <submittedName>
        <fullName evidence="3">ATP-dependent exoDNAse</fullName>
    </submittedName>
</protein>
<name>A0A0U1DNP9_9MYCO</name>
<dbReference type="InterPro" id="IPR050534">
    <property type="entry name" value="Coronavir_polyprotein_1ab"/>
</dbReference>
<evidence type="ECO:0000313" key="3">
    <source>
        <dbReference type="EMBL" id="CQD20022.1"/>
    </source>
</evidence>
<dbReference type="Pfam" id="PF13604">
    <property type="entry name" value="AAA_30"/>
    <property type="match status" value="1"/>
</dbReference>
<dbReference type="SUPFAM" id="SSF52540">
    <property type="entry name" value="P-loop containing nucleoside triphosphate hydrolases"/>
    <property type="match status" value="2"/>
</dbReference>
<evidence type="ECO:0000313" key="4">
    <source>
        <dbReference type="Proteomes" id="UP000199601"/>
    </source>
</evidence>
<dbReference type="Gene3D" id="3.40.50.300">
    <property type="entry name" value="P-loop containing nucleotide triphosphate hydrolases"/>
    <property type="match status" value="2"/>
</dbReference>
<dbReference type="Proteomes" id="UP000199601">
    <property type="component" value="Unassembled WGS sequence"/>
</dbReference>
<accession>A0A0U1DNP9</accession>
<reference evidence="4" key="1">
    <citation type="submission" date="2015-03" db="EMBL/GenBank/DDBJ databases">
        <authorList>
            <person name="Urmite Genomes"/>
        </authorList>
    </citation>
    <scope>NUCLEOTIDE SEQUENCE [LARGE SCALE GENOMIC DNA]</scope>
    <source>
        <strain evidence="4">CSUR P1344</strain>
    </source>
</reference>
<feature type="domain" description="AAA+ ATPase" evidence="2">
    <location>
        <begin position="459"/>
        <end position="588"/>
    </location>
</feature>
<feature type="compositionally biased region" description="Basic and acidic residues" evidence="1">
    <location>
        <begin position="822"/>
        <end position="836"/>
    </location>
</feature>
<dbReference type="RefSeq" id="WP_090422847.1">
    <property type="nucleotide sequence ID" value="NZ_CTEC01000002.1"/>
</dbReference>
<dbReference type="InterPro" id="IPR027417">
    <property type="entry name" value="P-loop_NTPase"/>
</dbReference>
<dbReference type="InterPro" id="IPR014862">
    <property type="entry name" value="TrwC"/>
</dbReference>
<dbReference type="SMART" id="SM00382">
    <property type="entry name" value="AAA"/>
    <property type="match status" value="1"/>
</dbReference>
<feature type="region of interest" description="Disordered" evidence="1">
    <location>
        <begin position="816"/>
        <end position="836"/>
    </location>
</feature>
<dbReference type="AlphaFoldDB" id="A0A0U1DNP9"/>
<dbReference type="Pfam" id="PF08751">
    <property type="entry name" value="TrwC"/>
    <property type="match status" value="1"/>
</dbReference>
<gene>
    <name evidence="3" type="ORF">BN000_04732</name>
</gene>
<dbReference type="CDD" id="cd18809">
    <property type="entry name" value="SF1_C_RecD"/>
    <property type="match status" value="1"/>
</dbReference>